<feature type="transmembrane region" description="Helical" evidence="4">
    <location>
        <begin position="592"/>
        <end position="615"/>
    </location>
</feature>
<protein>
    <submittedName>
        <fullName evidence="5">PPR containing plant-like protein, putative</fullName>
    </submittedName>
</protein>
<dbReference type="STRING" id="3880.G7KYY6"/>
<dbReference type="SUPFAM" id="SSF48452">
    <property type="entry name" value="TPR-like"/>
    <property type="match status" value="1"/>
</dbReference>
<dbReference type="NCBIfam" id="TIGR00756">
    <property type="entry name" value="PPR"/>
    <property type="match status" value="4"/>
</dbReference>
<dbReference type="PANTHER" id="PTHR47447:SF17">
    <property type="entry name" value="OS12G0638900 PROTEIN"/>
    <property type="match status" value="1"/>
</dbReference>
<dbReference type="HOGENOM" id="CLU_002706_49_17_1"/>
<reference evidence="6" key="3">
    <citation type="submission" date="2015-04" db="UniProtKB">
        <authorList>
            <consortium name="EnsemblPlants"/>
        </authorList>
    </citation>
    <scope>IDENTIFICATION</scope>
    <source>
        <strain evidence="6">cv. Jemalong A17</strain>
    </source>
</reference>
<keyword evidence="4" id="KW-0472">Membrane</keyword>
<evidence type="ECO:0000313" key="6">
    <source>
        <dbReference type="EnsemblPlants" id="AES78179"/>
    </source>
</evidence>
<evidence type="ECO:0000256" key="4">
    <source>
        <dbReference type="SAM" id="Phobius"/>
    </source>
</evidence>
<dbReference type="Gene3D" id="1.25.40.10">
    <property type="entry name" value="Tetratricopeptide repeat domain"/>
    <property type="match status" value="4"/>
</dbReference>
<dbReference type="InterPro" id="IPR011990">
    <property type="entry name" value="TPR-like_helical_dom_sf"/>
</dbReference>
<feature type="repeat" description="PPR" evidence="3">
    <location>
        <begin position="248"/>
        <end position="282"/>
    </location>
</feature>
<dbReference type="Pfam" id="PF13041">
    <property type="entry name" value="PPR_2"/>
    <property type="match status" value="4"/>
</dbReference>
<dbReference type="SUPFAM" id="SSF140860">
    <property type="entry name" value="Pseudo ankyrin repeat-like"/>
    <property type="match status" value="1"/>
</dbReference>
<dbReference type="PANTHER" id="PTHR47447">
    <property type="entry name" value="OS03G0856100 PROTEIN"/>
    <property type="match status" value="1"/>
</dbReference>
<dbReference type="EnsemblPlants" id="AES78179">
    <property type="protein sequence ID" value="AES78179"/>
    <property type="gene ID" value="MTR_7g025610"/>
</dbReference>
<dbReference type="Pfam" id="PF01535">
    <property type="entry name" value="PPR"/>
    <property type="match status" value="1"/>
</dbReference>
<dbReference type="GO" id="GO:0003729">
    <property type="term" value="F:mRNA binding"/>
    <property type="evidence" value="ECO:0000318"/>
    <property type="project" value="GO_Central"/>
</dbReference>
<feature type="repeat" description="PPR" evidence="3">
    <location>
        <begin position="283"/>
        <end position="313"/>
    </location>
</feature>
<dbReference type="eggNOG" id="KOG4197">
    <property type="taxonomic scope" value="Eukaryota"/>
</dbReference>
<keyword evidence="2" id="KW-0677">Repeat</keyword>
<dbReference type="PaxDb" id="3880-AES78179"/>
<keyword evidence="7" id="KW-1185">Reference proteome</keyword>
<dbReference type="PROSITE" id="PS51375">
    <property type="entry name" value="PPR"/>
    <property type="match status" value="6"/>
</dbReference>
<dbReference type="EMBL" id="CM001223">
    <property type="protein sequence ID" value="AES78179.1"/>
    <property type="molecule type" value="Genomic_DNA"/>
</dbReference>
<evidence type="ECO:0000313" key="7">
    <source>
        <dbReference type="Proteomes" id="UP000002051"/>
    </source>
</evidence>
<dbReference type="Proteomes" id="UP000002051">
    <property type="component" value="Unassembled WGS sequence"/>
</dbReference>
<feature type="repeat" description="PPR" evidence="3">
    <location>
        <begin position="213"/>
        <end position="247"/>
    </location>
</feature>
<dbReference type="AlphaFoldDB" id="G7KYY6"/>
<feature type="repeat" description="PPR" evidence="3">
    <location>
        <begin position="348"/>
        <end position="382"/>
    </location>
</feature>
<dbReference type="OMA" id="RAFDHMV"/>
<comment type="similarity">
    <text evidence="1">Belongs to the PPR family. P subfamily.</text>
</comment>
<feature type="repeat" description="PPR" evidence="3">
    <location>
        <begin position="452"/>
        <end position="486"/>
    </location>
</feature>
<keyword evidence="4" id="KW-0812">Transmembrane</keyword>
<keyword evidence="4" id="KW-1133">Transmembrane helix</keyword>
<evidence type="ECO:0000313" key="5">
    <source>
        <dbReference type="EMBL" id="AES78179.1"/>
    </source>
</evidence>
<organism evidence="5 7">
    <name type="scientific">Medicago truncatula</name>
    <name type="common">Barrel medic</name>
    <name type="synonym">Medicago tribuloides</name>
    <dbReference type="NCBI Taxonomy" id="3880"/>
    <lineage>
        <taxon>Eukaryota</taxon>
        <taxon>Viridiplantae</taxon>
        <taxon>Streptophyta</taxon>
        <taxon>Embryophyta</taxon>
        <taxon>Tracheophyta</taxon>
        <taxon>Spermatophyta</taxon>
        <taxon>Magnoliopsida</taxon>
        <taxon>eudicotyledons</taxon>
        <taxon>Gunneridae</taxon>
        <taxon>Pentapetalae</taxon>
        <taxon>rosids</taxon>
        <taxon>fabids</taxon>
        <taxon>Fabales</taxon>
        <taxon>Fabaceae</taxon>
        <taxon>Papilionoideae</taxon>
        <taxon>50 kb inversion clade</taxon>
        <taxon>NPAAA clade</taxon>
        <taxon>Hologalegina</taxon>
        <taxon>IRL clade</taxon>
        <taxon>Trifolieae</taxon>
        <taxon>Medicago</taxon>
    </lineage>
</organism>
<feature type="repeat" description="PPR" evidence="3">
    <location>
        <begin position="178"/>
        <end position="212"/>
    </location>
</feature>
<accession>G7KYY6</accession>
<name>G7KYY6_MEDTR</name>
<gene>
    <name evidence="5" type="ordered locus">MTR_7g025610</name>
</gene>
<proteinExistence type="inferred from homology"/>
<reference evidence="5 7" key="2">
    <citation type="journal article" date="2014" name="BMC Genomics">
        <title>An improved genome release (version Mt4.0) for the model legume Medicago truncatula.</title>
        <authorList>
            <person name="Tang H."/>
            <person name="Krishnakumar V."/>
            <person name="Bidwell S."/>
            <person name="Rosen B."/>
            <person name="Chan A."/>
            <person name="Zhou S."/>
            <person name="Gentzbittel L."/>
            <person name="Childs K.L."/>
            <person name="Yandell M."/>
            <person name="Gundlach H."/>
            <person name="Mayer K.F."/>
            <person name="Schwartz D.C."/>
            <person name="Town C.D."/>
        </authorList>
    </citation>
    <scope>GENOME REANNOTATION</scope>
    <source>
        <strain evidence="6 7">cv. Jemalong A17</strain>
    </source>
</reference>
<reference evidence="5 7" key="1">
    <citation type="journal article" date="2011" name="Nature">
        <title>The Medicago genome provides insight into the evolution of rhizobial symbioses.</title>
        <authorList>
            <person name="Young N.D."/>
            <person name="Debelle F."/>
            <person name="Oldroyd G.E."/>
            <person name="Geurts R."/>
            <person name="Cannon S.B."/>
            <person name="Udvardi M.K."/>
            <person name="Benedito V.A."/>
            <person name="Mayer K.F."/>
            <person name="Gouzy J."/>
            <person name="Schoof H."/>
            <person name="Van de Peer Y."/>
            <person name="Proost S."/>
            <person name="Cook D.R."/>
            <person name="Meyers B.C."/>
            <person name="Spannagl M."/>
            <person name="Cheung F."/>
            <person name="De Mita S."/>
            <person name="Krishnakumar V."/>
            <person name="Gundlach H."/>
            <person name="Zhou S."/>
            <person name="Mudge J."/>
            <person name="Bharti A.K."/>
            <person name="Murray J.D."/>
            <person name="Naoumkina M.A."/>
            <person name="Rosen B."/>
            <person name="Silverstein K.A."/>
            <person name="Tang H."/>
            <person name="Rombauts S."/>
            <person name="Zhao P.X."/>
            <person name="Zhou P."/>
            <person name="Barbe V."/>
            <person name="Bardou P."/>
            <person name="Bechner M."/>
            <person name="Bellec A."/>
            <person name="Berger A."/>
            <person name="Berges H."/>
            <person name="Bidwell S."/>
            <person name="Bisseling T."/>
            <person name="Choisne N."/>
            <person name="Couloux A."/>
            <person name="Denny R."/>
            <person name="Deshpande S."/>
            <person name="Dai X."/>
            <person name="Doyle J.J."/>
            <person name="Dudez A.M."/>
            <person name="Farmer A.D."/>
            <person name="Fouteau S."/>
            <person name="Franken C."/>
            <person name="Gibelin C."/>
            <person name="Gish J."/>
            <person name="Goldstein S."/>
            <person name="Gonzalez A.J."/>
            <person name="Green P.J."/>
            <person name="Hallab A."/>
            <person name="Hartog M."/>
            <person name="Hua A."/>
            <person name="Humphray S.J."/>
            <person name="Jeong D.H."/>
            <person name="Jing Y."/>
            <person name="Jocker A."/>
            <person name="Kenton S.M."/>
            <person name="Kim D.J."/>
            <person name="Klee K."/>
            <person name="Lai H."/>
            <person name="Lang C."/>
            <person name="Lin S."/>
            <person name="Macmil S.L."/>
            <person name="Magdelenat G."/>
            <person name="Matthews L."/>
            <person name="McCorrison J."/>
            <person name="Monaghan E.L."/>
            <person name="Mun J.H."/>
            <person name="Najar F.Z."/>
            <person name="Nicholson C."/>
            <person name="Noirot C."/>
            <person name="O'Bleness M."/>
            <person name="Paule C.R."/>
            <person name="Poulain J."/>
            <person name="Prion F."/>
            <person name="Qin B."/>
            <person name="Qu C."/>
            <person name="Retzel E.F."/>
            <person name="Riddle C."/>
            <person name="Sallet E."/>
            <person name="Samain S."/>
            <person name="Samson N."/>
            <person name="Sanders I."/>
            <person name="Saurat O."/>
            <person name="Scarpelli C."/>
            <person name="Schiex T."/>
            <person name="Segurens B."/>
            <person name="Severin A.J."/>
            <person name="Sherrier D.J."/>
            <person name="Shi R."/>
            <person name="Sims S."/>
            <person name="Singer S.R."/>
            <person name="Sinharoy S."/>
            <person name="Sterck L."/>
            <person name="Viollet A."/>
            <person name="Wang B.B."/>
            <person name="Wang K."/>
            <person name="Wang M."/>
            <person name="Wang X."/>
            <person name="Warfsmann J."/>
            <person name="Weissenbach J."/>
            <person name="White D.D."/>
            <person name="White J.D."/>
            <person name="Wiley G.B."/>
            <person name="Wincker P."/>
            <person name="Xing Y."/>
            <person name="Yang L."/>
            <person name="Yao Z."/>
            <person name="Ying F."/>
            <person name="Zhai J."/>
            <person name="Zhou L."/>
            <person name="Zuber A."/>
            <person name="Denarie J."/>
            <person name="Dixon R.A."/>
            <person name="May G.D."/>
            <person name="Schwartz D.C."/>
            <person name="Rogers J."/>
            <person name="Quetier F."/>
            <person name="Town C.D."/>
            <person name="Roe B.A."/>
        </authorList>
    </citation>
    <scope>NUCLEOTIDE SEQUENCE [LARGE SCALE GENOMIC DNA]</scope>
    <source>
        <strain evidence="5">A17</strain>
        <strain evidence="6 7">cv. Jemalong A17</strain>
    </source>
</reference>
<sequence>MLSTHPLQTNVNPKLPFDLITLGSFLRSSKPNSFAINQMLPVFARVIHHYKTHQTILSKLVSIGSINLSTININPNPFINLLRIFSRSGNHELLIKTCDYMVEFHGFQISSKTFASNLLMESLFKASQPKNAFKIFGETRSPNFLTFNIALFHLSNFNDIVNVKYVLREMLRLRYCPNASTFSAVLNAFCKMNAFRQVYQILGLMIGLGIELSVNVWTVLIHHFCKLGKLDVADDLFDKMIQSCCSPNSVTYTPLIKAVMESDDVTLALRLEQKMNSVGIVPDLVFYNMLIDCLSKSGMHEEAIRVFEQKNFKPDKYTFTSLLSAICRSEQFDLLPKLVQHCKHISRDLVFCNALLISYVKAGYSSRALELYERMISEGFKPDKYTFAGLLSALCAENRNDEAVKVWRAVTMDHTDDVHIHTVISNELKKAGQYEQASDVFISEAVKKYPLDSIAYGVGIDAHLRSGRTLEARTLYDQMKKNGLEPNFQTFNMILFRSLEVKDLQMVKQLLQDMIDSRIKLSDRNFFNLRKFQCNWNLLTEMRDLGLLSSKVLHTENVKANSKHCAEVDTECNSSSEDMSDVAVSQGGIHIIIFRLIICWSACVFMYPVFLPLIVCHCFWSGFCKIAHIDLVVADFKDMFDWNSRV</sequence>
<evidence type="ECO:0000256" key="3">
    <source>
        <dbReference type="PROSITE-ProRule" id="PRU00708"/>
    </source>
</evidence>
<evidence type="ECO:0000256" key="1">
    <source>
        <dbReference type="ARBA" id="ARBA00007626"/>
    </source>
</evidence>
<evidence type="ECO:0000256" key="2">
    <source>
        <dbReference type="ARBA" id="ARBA00022737"/>
    </source>
</evidence>
<dbReference type="InterPro" id="IPR002885">
    <property type="entry name" value="PPR_rpt"/>
</dbReference>